<sequence length="249" mass="27368">MLPFLKPRPKVPATASGERVYAIGDIHGEYELLRKLLERIASHWEASDQSATDVRLLFLGDIIDRGPASKQCLRFITQLSSLNGVTCLKGNHEDLLLRSMAGDSDAQSIWLQNGGDATLASYGIALPRSDEDSFDFGERVKAAIPRKHVAMLEAAPTHAQSGGYFFAHAGVRPGTALNRQDDFDLFFIREEFTGSTAWHGAVVVHGHSVVDEVDMRDNRIAIDTGAYRTGKLSCICLDGTSRQILTVRR</sequence>
<evidence type="ECO:0000313" key="2">
    <source>
        <dbReference type="EMBL" id="UVI39062.1"/>
    </source>
</evidence>
<keyword evidence="3" id="KW-1185">Reference proteome</keyword>
<gene>
    <name evidence="2" type="ORF">L1F33_12620</name>
</gene>
<dbReference type="Proteomes" id="UP001065265">
    <property type="component" value="Chromosome"/>
</dbReference>
<name>A0ABY5SWY4_9SPHN</name>
<dbReference type="Gene3D" id="3.60.21.10">
    <property type="match status" value="1"/>
</dbReference>
<accession>A0ABY5SWY4</accession>
<dbReference type="RefSeq" id="WP_265558244.1">
    <property type="nucleotide sequence ID" value="NZ_CP092471.1"/>
</dbReference>
<dbReference type="PANTHER" id="PTHR42850">
    <property type="entry name" value="METALLOPHOSPHOESTERASE"/>
    <property type="match status" value="1"/>
</dbReference>
<organism evidence="2 3">
    <name type="scientific">Qipengyuania spongiae</name>
    <dbReference type="NCBI Taxonomy" id="2909673"/>
    <lineage>
        <taxon>Bacteria</taxon>
        <taxon>Pseudomonadati</taxon>
        <taxon>Pseudomonadota</taxon>
        <taxon>Alphaproteobacteria</taxon>
        <taxon>Sphingomonadales</taxon>
        <taxon>Erythrobacteraceae</taxon>
        <taxon>Qipengyuania</taxon>
    </lineage>
</organism>
<dbReference type="CDD" id="cd00144">
    <property type="entry name" value="MPP_PPP_family"/>
    <property type="match status" value="1"/>
</dbReference>
<evidence type="ECO:0000313" key="3">
    <source>
        <dbReference type="Proteomes" id="UP001065265"/>
    </source>
</evidence>
<dbReference type="InterPro" id="IPR050126">
    <property type="entry name" value="Ap4A_hydrolase"/>
</dbReference>
<evidence type="ECO:0000259" key="1">
    <source>
        <dbReference type="Pfam" id="PF00149"/>
    </source>
</evidence>
<reference evidence="2" key="1">
    <citation type="submission" date="2022-02" db="EMBL/GenBank/DDBJ databases">
        <title>Qipengyuania spongiae sp. nov., isolated from marine sponge.</title>
        <authorList>
            <person name="Li Z."/>
            <person name="Zhang M."/>
        </authorList>
    </citation>
    <scope>NUCLEOTIDE SEQUENCE</scope>
    <source>
        <strain evidence="2">PHS-Z21</strain>
    </source>
</reference>
<protein>
    <submittedName>
        <fullName evidence="2">Serine/threonine protein phosphatase</fullName>
    </submittedName>
</protein>
<dbReference type="Pfam" id="PF00149">
    <property type="entry name" value="Metallophos"/>
    <property type="match status" value="1"/>
</dbReference>
<dbReference type="SUPFAM" id="SSF56300">
    <property type="entry name" value="Metallo-dependent phosphatases"/>
    <property type="match status" value="1"/>
</dbReference>
<dbReference type="EMBL" id="CP092471">
    <property type="protein sequence ID" value="UVI39062.1"/>
    <property type="molecule type" value="Genomic_DNA"/>
</dbReference>
<dbReference type="PANTHER" id="PTHR42850:SF4">
    <property type="entry name" value="ZINC-DEPENDENT ENDOPOLYPHOSPHATASE"/>
    <property type="match status" value="1"/>
</dbReference>
<proteinExistence type="predicted"/>
<dbReference type="InterPro" id="IPR004843">
    <property type="entry name" value="Calcineurin-like_PHP"/>
</dbReference>
<dbReference type="InterPro" id="IPR029052">
    <property type="entry name" value="Metallo-depent_PP-like"/>
</dbReference>
<feature type="domain" description="Calcineurin-like phosphoesterase" evidence="1">
    <location>
        <begin position="19"/>
        <end position="211"/>
    </location>
</feature>